<dbReference type="EMBL" id="MU274915">
    <property type="protein sequence ID" value="KAI0087924.1"/>
    <property type="molecule type" value="Genomic_DNA"/>
</dbReference>
<evidence type="ECO:0000313" key="1">
    <source>
        <dbReference type="EMBL" id="KAI0087924.1"/>
    </source>
</evidence>
<gene>
    <name evidence="1" type="ORF">BDY19DRAFT_199347</name>
</gene>
<evidence type="ECO:0000313" key="2">
    <source>
        <dbReference type="Proteomes" id="UP001055072"/>
    </source>
</evidence>
<name>A0ACB8U1G5_9APHY</name>
<protein>
    <submittedName>
        <fullName evidence="1">Uncharacterized protein</fullName>
    </submittedName>
</protein>
<keyword evidence="2" id="KW-1185">Reference proteome</keyword>
<comment type="caution">
    <text evidence="1">The sequence shown here is derived from an EMBL/GenBank/DDBJ whole genome shotgun (WGS) entry which is preliminary data.</text>
</comment>
<proteinExistence type="predicted"/>
<sequence length="215" mass="24214">MERLPESACDTVRVYSRIFPRWRRSLEGRRGYKLTLIDLEPDAHDLSSTMTSAWQYPVHSHPWFRMPTHKRKAFEREDSSSSDYSDFERYVHPPKRLKYGILESGLAQLSLDTAVQVPIVTEPYLPSSSSGSTFAYGLPTASQSASNAASLSSGGIAWDGSIYDVAQADPKRTQSVVLPGSVEEPTSPEAPRAQEDLLDVRMKSRSWYEPEKDRK</sequence>
<dbReference type="Proteomes" id="UP001055072">
    <property type="component" value="Unassembled WGS sequence"/>
</dbReference>
<reference evidence="1" key="1">
    <citation type="journal article" date="2021" name="Environ. Microbiol.">
        <title>Gene family expansions and transcriptome signatures uncover fungal adaptations to wood decay.</title>
        <authorList>
            <person name="Hage H."/>
            <person name="Miyauchi S."/>
            <person name="Viragh M."/>
            <person name="Drula E."/>
            <person name="Min B."/>
            <person name="Chaduli D."/>
            <person name="Navarro D."/>
            <person name="Favel A."/>
            <person name="Norest M."/>
            <person name="Lesage-Meessen L."/>
            <person name="Balint B."/>
            <person name="Merenyi Z."/>
            <person name="de Eugenio L."/>
            <person name="Morin E."/>
            <person name="Martinez A.T."/>
            <person name="Baldrian P."/>
            <person name="Stursova M."/>
            <person name="Martinez M.J."/>
            <person name="Novotny C."/>
            <person name="Magnuson J.K."/>
            <person name="Spatafora J.W."/>
            <person name="Maurice S."/>
            <person name="Pangilinan J."/>
            <person name="Andreopoulos W."/>
            <person name="LaButti K."/>
            <person name="Hundley H."/>
            <person name="Na H."/>
            <person name="Kuo A."/>
            <person name="Barry K."/>
            <person name="Lipzen A."/>
            <person name="Henrissat B."/>
            <person name="Riley R."/>
            <person name="Ahrendt S."/>
            <person name="Nagy L.G."/>
            <person name="Grigoriev I.V."/>
            <person name="Martin F."/>
            <person name="Rosso M.N."/>
        </authorList>
    </citation>
    <scope>NUCLEOTIDE SEQUENCE</scope>
    <source>
        <strain evidence="1">CBS 384.51</strain>
    </source>
</reference>
<accession>A0ACB8U1G5</accession>
<organism evidence="1 2">
    <name type="scientific">Irpex rosettiformis</name>
    <dbReference type="NCBI Taxonomy" id="378272"/>
    <lineage>
        <taxon>Eukaryota</taxon>
        <taxon>Fungi</taxon>
        <taxon>Dikarya</taxon>
        <taxon>Basidiomycota</taxon>
        <taxon>Agaricomycotina</taxon>
        <taxon>Agaricomycetes</taxon>
        <taxon>Polyporales</taxon>
        <taxon>Irpicaceae</taxon>
        <taxon>Irpex</taxon>
    </lineage>
</organism>